<dbReference type="RefSeq" id="XP_452358.1">
    <property type="nucleotide sequence ID" value="XM_452358.1"/>
</dbReference>
<dbReference type="STRING" id="284590.Q6CUN1"/>
<dbReference type="InterPro" id="IPR029063">
    <property type="entry name" value="SAM-dependent_MTases_sf"/>
</dbReference>
<dbReference type="GO" id="GO:0046872">
    <property type="term" value="F:metal ion binding"/>
    <property type="evidence" value="ECO:0007669"/>
    <property type="project" value="UniProtKB-KW"/>
</dbReference>
<dbReference type="FunCoup" id="Q6CUN1">
    <property type="interactions" value="344"/>
</dbReference>
<keyword evidence="5" id="KW-0999">Mitochondrion inner membrane</keyword>
<dbReference type="SUPFAM" id="SSF53335">
    <property type="entry name" value="S-adenosyl-L-methionine-dependent methyltransferases"/>
    <property type="match status" value="1"/>
</dbReference>
<evidence type="ECO:0000313" key="7">
    <source>
        <dbReference type="EMBL" id="CAH01209.1"/>
    </source>
</evidence>
<dbReference type="HOGENOM" id="CLU_042432_3_0_1"/>
<name>Q6CUN1_KLULA</name>
<keyword evidence="5" id="KW-0479">Metal-binding</keyword>
<dbReference type="PANTHER" id="PTHR43464">
    <property type="entry name" value="METHYLTRANSFERASE"/>
    <property type="match status" value="1"/>
</dbReference>
<comment type="catalytic activity">
    <reaction evidence="5">
        <text>a 3-demethylubiquinone + S-adenosyl-L-methionine = a ubiquinone + S-adenosyl-L-homocysteine</text>
        <dbReference type="Rhea" id="RHEA:81215"/>
        <dbReference type="Rhea" id="RHEA-COMP:9565"/>
        <dbReference type="Rhea" id="RHEA-COMP:19654"/>
        <dbReference type="ChEBI" id="CHEBI:16389"/>
        <dbReference type="ChEBI" id="CHEBI:57856"/>
        <dbReference type="ChEBI" id="CHEBI:59789"/>
        <dbReference type="ChEBI" id="CHEBI:231825"/>
    </reaction>
</comment>
<feature type="binding site" evidence="5">
    <location>
        <position position="216"/>
    </location>
    <ligand>
        <name>Mg(2+)</name>
        <dbReference type="ChEBI" id="CHEBI:18420"/>
    </ligand>
</feature>
<protein>
    <recommendedName>
        <fullName evidence="5">Ubiquinone biosynthesis O-methyltransferase, mitochondrial</fullName>
    </recommendedName>
    <alternativeName>
        <fullName evidence="5">3,4-dihydroxy-5-hexaprenylbenzoate methyltransferase</fullName>
    </alternativeName>
    <alternativeName>
        <fullName evidence="5">3-demethylubiquinol 3-O-methyltransferase</fullName>
    </alternativeName>
    <alternativeName>
        <fullName evidence="5">3-demethylubiquinone 3-O-methyltransferase</fullName>
    </alternativeName>
    <alternativeName>
        <fullName evidence="5">3-demethylubiquinone-6 3-O-methyltransferase</fullName>
    </alternativeName>
    <alternativeName>
        <fullName evidence="5">Hexaprenyldihydroxybenzoate methyltransferase</fullName>
    </alternativeName>
    <alternativeName>
        <fullName evidence="5">Polyprenyldihydroxybenzoate methyltransferase</fullName>
        <shortName evidence="5">DHHB methyltransferase</shortName>
        <shortName evidence="5">DHHB-MT</shortName>
        <shortName evidence="5">DHHB-MTase</shortName>
        <ecNumber evidence="5">2.1.1.-</ecNumber>
        <ecNumber evidence="5">2.1.1.114</ecNumber>
        <ecNumber evidence="5">2.1.1.64</ecNumber>
    </alternativeName>
</protein>
<dbReference type="GO" id="GO:0120537">
    <property type="term" value="F:3-demethylubiquinone 3-O-methyltransferase activity"/>
    <property type="evidence" value="ECO:0007669"/>
    <property type="project" value="RHEA"/>
</dbReference>
<sequence>MLSRTRILPYLGRYYSDIPKYNPAFINSSSSSNDAHPKPTHNPTFDKSSGTSTSDDEIFHFQQLAPTWWDTWGSQRILHKMNLARLDFLQRTVRNQIKIKNDDVYIPGFNHHDHLPGYVTKAIDQDIFNEVQRGLGEKKFDALDIGCGGGILSESFARLPFIQSVTAIDLTPECIEVAKAHAAKDPSIKDKIFYKFLPLEKVHGHYDIVTMFEMLEHVDEPSEILRQAWSKLKPNGVIFLSTINRDPISWFTTIFMGEQILKVVPKGTHHVEKYINSSEIKQWFEDNVQGRYEILDTKGTMYLPLTGWVEHDCTNIGNYFMAIKKLN</sequence>
<evidence type="ECO:0000256" key="2">
    <source>
        <dbReference type="ARBA" id="ARBA00022679"/>
    </source>
</evidence>
<evidence type="ECO:0000256" key="6">
    <source>
        <dbReference type="SAM" id="MobiDB-lite"/>
    </source>
</evidence>
<dbReference type="NCBIfam" id="TIGR01983">
    <property type="entry name" value="UbiG"/>
    <property type="match status" value="1"/>
</dbReference>
<comment type="similarity">
    <text evidence="5">Belongs to the class I-like SAM-binding methyltransferase superfamily. UbiG/COQ3 family.</text>
</comment>
<dbReference type="KEGG" id="kla:KLLA0_C03630g"/>
<dbReference type="GO" id="GO:0031314">
    <property type="term" value="C:extrinsic component of mitochondrial inner membrane"/>
    <property type="evidence" value="ECO:0007669"/>
    <property type="project" value="UniProtKB-UniRule"/>
</dbReference>
<feature type="binding site" evidence="5">
    <location>
        <position position="146"/>
    </location>
    <ligand>
        <name>S-adenosyl-L-methionine</name>
        <dbReference type="ChEBI" id="CHEBI:59789"/>
    </ligand>
</feature>
<dbReference type="Pfam" id="PF13489">
    <property type="entry name" value="Methyltransf_23"/>
    <property type="match status" value="1"/>
</dbReference>
<keyword evidence="5" id="KW-0472">Membrane</keyword>
<dbReference type="PaxDb" id="284590-Q6CUN1"/>
<gene>
    <name evidence="5" type="primary">COQ3</name>
    <name evidence="7" type="ORF">KLLA0_C03630g</name>
</gene>
<comment type="subunit">
    <text evidence="5">Component of a multi-subunit COQ enzyme complex, composed of at least COQ3, COQ4, COQ5, COQ6, COQ7 and COQ9.</text>
</comment>
<dbReference type="Proteomes" id="UP000000598">
    <property type="component" value="Chromosome C"/>
</dbReference>
<dbReference type="eggNOG" id="KOG1270">
    <property type="taxonomic scope" value="Eukaryota"/>
</dbReference>
<dbReference type="HAMAP" id="MF_00472">
    <property type="entry name" value="UbiG"/>
    <property type="match status" value="1"/>
</dbReference>
<dbReference type="Gene3D" id="3.40.50.150">
    <property type="entry name" value="Vaccinia Virus protein VP39"/>
    <property type="match status" value="1"/>
</dbReference>
<feature type="binding site" evidence="5">
    <location>
        <position position="85"/>
    </location>
    <ligand>
        <name>S-adenosyl-L-methionine</name>
        <dbReference type="ChEBI" id="CHEBI:59789"/>
    </ligand>
</feature>
<dbReference type="AlphaFoldDB" id="Q6CUN1"/>
<comment type="catalytic activity">
    <reaction evidence="5">
        <text>a 3-demethylubiquinol + S-adenosyl-L-methionine = a ubiquinol + S-adenosyl-L-homocysteine + H(+)</text>
        <dbReference type="Rhea" id="RHEA:44380"/>
        <dbReference type="Rhea" id="RHEA-COMP:9566"/>
        <dbReference type="Rhea" id="RHEA-COMP:10914"/>
        <dbReference type="ChEBI" id="CHEBI:15378"/>
        <dbReference type="ChEBI" id="CHEBI:17976"/>
        <dbReference type="ChEBI" id="CHEBI:57856"/>
        <dbReference type="ChEBI" id="CHEBI:59789"/>
        <dbReference type="ChEBI" id="CHEBI:84422"/>
        <dbReference type="EC" id="2.1.1.64"/>
    </reaction>
</comment>
<keyword evidence="5" id="KW-0460">Magnesium</keyword>
<feature type="binding site" evidence="5">
    <location>
        <position position="217"/>
    </location>
    <ligand>
        <name>Mg(2+)</name>
        <dbReference type="ChEBI" id="CHEBI:18420"/>
    </ligand>
</feature>
<evidence type="ECO:0000256" key="3">
    <source>
        <dbReference type="ARBA" id="ARBA00022688"/>
    </source>
</evidence>
<dbReference type="EC" id="2.1.1.-" evidence="5"/>
<dbReference type="EC" id="2.1.1.114" evidence="5"/>
<comment type="catalytic activity">
    <reaction evidence="5">
        <text>a 3,4-dihydroxy-5-(all-trans-polyprenyl)benzoate + S-adenosyl-L-methionine = a 4-hydroxy-3-methoxy-5-(all-trans-polyprenyl)benzoate + S-adenosyl-L-homocysteine + H(+)</text>
        <dbReference type="Rhea" id="RHEA:44452"/>
        <dbReference type="Rhea" id="RHEA-COMP:10930"/>
        <dbReference type="Rhea" id="RHEA-COMP:10931"/>
        <dbReference type="ChEBI" id="CHEBI:15378"/>
        <dbReference type="ChEBI" id="CHEBI:57856"/>
        <dbReference type="ChEBI" id="CHEBI:59789"/>
        <dbReference type="ChEBI" id="CHEBI:64694"/>
        <dbReference type="ChEBI" id="CHEBI:84443"/>
        <dbReference type="EC" id="2.1.1.114"/>
    </reaction>
</comment>
<comment type="cofactor">
    <cofactor evidence="5">
        <name>Mg(2+)</name>
        <dbReference type="ChEBI" id="CHEBI:18420"/>
    </cofactor>
</comment>
<dbReference type="InParanoid" id="Q6CUN1"/>
<keyword evidence="1 5" id="KW-0489">Methyltransferase</keyword>
<feature type="binding site" evidence="5">
    <location>
        <position position="213"/>
    </location>
    <ligand>
        <name>Mg(2+)</name>
        <dbReference type="ChEBI" id="CHEBI:18420"/>
    </ligand>
</feature>
<keyword evidence="3 5" id="KW-0831">Ubiquinone biosynthesis</keyword>
<dbReference type="EC" id="2.1.1.64" evidence="5"/>
<evidence type="ECO:0000256" key="5">
    <source>
        <dbReference type="HAMAP-Rule" id="MF_03190"/>
    </source>
</evidence>
<evidence type="ECO:0000256" key="4">
    <source>
        <dbReference type="ARBA" id="ARBA00022691"/>
    </source>
</evidence>
<feature type="compositionally biased region" description="Polar residues" evidence="6">
    <location>
        <begin position="41"/>
        <end position="52"/>
    </location>
</feature>
<feature type="region of interest" description="Disordered" evidence="6">
    <location>
        <begin position="29"/>
        <end position="52"/>
    </location>
</feature>
<dbReference type="GO" id="GO:0032259">
    <property type="term" value="P:methylation"/>
    <property type="evidence" value="ECO:0007669"/>
    <property type="project" value="UniProtKB-KW"/>
</dbReference>
<dbReference type="OMA" id="LASRWWD"/>
<dbReference type="CDD" id="cd02440">
    <property type="entry name" value="AdoMet_MTases"/>
    <property type="match status" value="1"/>
</dbReference>
<dbReference type="EMBL" id="CR382123">
    <property type="protein sequence ID" value="CAH01209.1"/>
    <property type="molecule type" value="Genomic_DNA"/>
</dbReference>
<keyword evidence="4 5" id="KW-0949">S-adenosyl-L-methionine</keyword>
<keyword evidence="5" id="KW-0496">Mitochondrion</keyword>
<dbReference type="GO" id="GO:0061542">
    <property type="term" value="F:3-demethylubiquinol 3-O-methyltransferase activity"/>
    <property type="evidence" value="ECO:0007669"/>
    <property type="project" value="UniProtKB-UniRule"/>
</dbReference>
<proteinExistence type="inferred from homology"/>
<keyword evidence="8" id="KW-1185">Reference proteome</keyword>
<comment type="subcellular location">
    <subcellularLocation>
        <location evidence="5">Mitochondrion inner membrane</location>
        <topology evidence="5">Peripheral membrane protein</topology>
        <orientation evidence="5">Matrix side</orientation>
    </subcellularLocation>
</comment>
<organism evidence="7 8">
    <name type="scientific">Kluyveromyces lactis (strain ATCC 8585 / CBS 2359 / DSM 70799 / NBRC 1267 / NRRL Y-1140 / WM37)</name>
    <name type="common">Yeast</name>
    <name type="synonym">Candida sphaerica</name>
    <dbReference type="NCBI Taxonomy" id="284590"/>
    <lineage>
        <taxon>Eukaryota</taxon>
        <taxon>Fungi</taxon>
        <taxon>Dikarya</taxon>
        <taxon>Ascomycota</taxon>
        <taxon>Saccharomycotina</taxon>
        <taxon>Saccharomycetes</taxon>
        <taxon>Saccharomycetales</taxon>
        <taxon>Saccharomycetaceae</taxon>
        <taxon>Kluyveromyces</taxon>
    </lineage>
</organism>
<dbReference type="PANTHER" id="PTHR43464:SF19">
    <property type="entry name" value="UBIQUINONE BIOSYNTHESIS O-METHYLTRANSFERASE, MITOCHONDRIAL"/>
    <property type="match status" value="1"/>
</dbReference>
<accession>Q6CUN1</accession>
<evidence type="ECO:0000256" key="1">
    <source>
        <dbReference type="ARBA" id="ARBA00022603"/>
    </source>
</evidence>
<dbReference type="GeneID" id="2891824"/>
<dbReference type="InterPro" id="IPR010233">
    <property type="entry name" value="UbiG_MeTrfase"/>
</dbReference>
<evidence type="ECO:0000313" key="8">
    <source>
        <dbReference type="Proteomes" id="UP000000598"/>
    </source>
</evidence>
<dbReference type="UniPathway" id="UPA00232"/>
<reference evidence="7 8" key="1">
    <citation type="journal article" date="2004" name="Nature">
        <title>Genome evolution in yeasts.</title>
        <authorList>
            <consortium name="Genolevures"/>
            <person name="Dujon B."/>
            <person name="Sherman D."/>
            <person name="Fischer G."/>
            <person name="Durrens P."/>
            <person name="Casaregola S."/>
            <person name="Lafontaine I."/>
            <person name="de Montigny J."/>
            <person name="Marck C."/>
            <person name="Neuveglise C."/>
            <person name="Talla E."/>
            <person name="Goffard N."/>
            <person name="Frangeul L."/>
            <person name="Aigle M."/>
            <person name="Anthouard V."/>
            <person name="Babour A."/>
            <person name="Barbe V."/>
            <person name="Barnay S."/>
            <person name="Blanchin S."/>
            <person name="Beckerich J.M."/>
            <person name="Beyne E."/>
            <person name="Bleykasten C."/>
            <person name="Boisrame A."/>
            <person name="Boyer J."/>
            <person name="Cattolico L."/>
            <person name="Confanioleri F."/>
            <person name="de Daruvar A."/>
            <person name="Despons L."/>
            <person name="Fabre E."/>
            <person name="Fairhead C."/>
            <person name="Ferry-Dumazet H."/>
            <person name="Groppi A."/>
            <person name="Hantraye F."/>
            <person name="Hennequin C."/>
            <person name="Jauniaux N."/>
            <person name="Joyet P."/>
            <person name="Kachouri R."/>
            <person name="Kerrest A."/>
            <person name="Koszul R."/>
            <person name="Lemaire M."/>
            <person name="Lesur I."/>
            <person name="Ma L."/>
            <person name="Muller H."/>
            <person name="Nicaud J.M."/>
            <person name="Nikolski M."/>
            <person name="Oztas S."/>
            <person name="Ozier-Kalogeropoulos O."/>
            <person name="Pellenz S."/>
            <person name="Potier S."/>
            <person name="Richard G.F."/>
            <person name="Straub M.L."/>
            <person name="Suleau A."/>
            <person name="Swennene D."/>
            <person name="Tekaia F."/>
            <person name="Wesolowski-Louvel M."/>
            <person name="Westhof E."/>
            <person name="Wirth B."/>
            <person name="Zeniou-Meyer M."/>
            <person name="Zivanovic I."/>
            <person name="Bolotin-Fukuhara M."/>
            <person name="Thierry A."/>
            <person name="Bouchier C."/>
            <person name="Caudron B."/>
            <person name="Scarpelli C."/>
            <person name="Gaillardin C."/>
            <person name="Weissenbach J."/>
            <person name="Wincker P."/>
            <person name="Souciet J.L."/>
        </authorList>
    </citation>
    <scope>NUCLEOTIDE SEQUENCE [LARGE SCALE GENOMIC DNA]</scope>
    <source>
        <strain evidence="8">ATCC 8585 / CBS 2359 / DSM 70799 / NBRC 1267 / NRRL Y-1140 / WM37</strain>
    </source>
</reference>
<comment type="function">
    <text evidence="5">O-methyltransferase required for two non-consecutive steps during ubiquinone biosynthesis. Catalyzes the 2 O-methylation of 3,4-dihydroxy-5-(all-trans-polyprenyl)benzoic acid into 4-hydroxy-3-methoxy-5-(all-trans-polyprenyl)benzoic acid. Also catalyzes the last step of ubiquinone biosynthesis by mediating methylation of 3-demethylubiquinone into ubiquinone. Also able to mediate the methylation of 3-demethylubiquinol into ubiquinol.</text>
</comment>
<feature type="binding site" evidence="5">
    <location>
        <position position="169"/>
    </location>
    <ligand>
        <name>S-adenosyl-L-methionine</name>
        <dbReference type="ChEBI" id="CHEBI:59789"/>
    </ligand>
</feature>
<comment type="pathway">
    <text evidence="5">Cofactor biosynthesis; ubiquinone biosynthesis.</text>
</comment>
<dbReference type="GO" id="GO:0010420">
    <property type="term" value="F:polyprenyldihydroxybenzoate methyltransferase activity"/>
    <property type="evidence" value="ECO:0007669"/>
    <property type="project" value="UniProtKB-UniRule"/>
</dbReference>
<keyword evidence="2 5" id="KW-0808">Transferase</keyword>
<feature type="binding site" evidence="5">
    <location>
        <position position="212"/>
    </location>
    <ligand>
        <name>S-adenosyl-L-methionine</name>
        <dbReference type="ChEBI" id="CHEBI:59789"/>
    </ligand>
</feature>